<dbReference type="InterPro" id="IPR021255">
    <property type="entry name" value="DUF2807"/>
</dbReference>
<proteinExistence type="predicted"/>
<dbReference type="Pfam" id="PF10988">
    <property type="entry name" value="DUF2807"/>
    <property type="match status" value="1"/>
</dbReference>
<dbReference type="PANTHER" id="PTHR39200">
    <property type="entry name" value="HYPOTHETICAL EXPORTED PROTEIN"/>
    <property type="match status" value="1"/>
</dbReference>
<protein>
    <submittedName>
        <fullName evidence="3">DUF2807 domain-containing protein</fullName>
    </submittedName>
</protein>
<dbReference type="KEGG" id="aswu:HUW51_07685"/>
<organism evidence="3 4">
    <name type="scientific">Adhaeribacter swui</name>
    <dbReference type="NCBI Taxonomy" id="2086471"/>
    <lineage>
        <taxon>Bacteria</taxon>
        <taxon>Pseudomonadati</taxon>
        <taxon>Bacteroidota</taxon>
        <taxon>Cytophagia</taxon>
        <taxon>Cytophagales</taxon>
        <taxon>Hymenobacteraceae</taxon>
        <taxon>Adhaeribacter</taxon>
    </lineage>
</organism>
<reference evidence="3 4" key="1">
    <citation type="journal article" date="2018" name="Int. J. Syst. Evol. Microbiol.">
        <title>Adhaeribacter swui sp. nov., isolated from wet mud.</title>
        <authorList>
            <person name="Kim D.U."/>
            <person name="Kim K.W."/>
            <person name="Kang M.S."/>
            <person name="Kim J.Y."/>
            <person name="Jang J.H."/>
            <person name="Kim M.K."/>
        </authorList>
    </citation>
    <scope>NUCLEOTIDE SEQUENCE [LARGE SCALE GENOMIC DNA]</scope>
    <source>
        <strain evidence="3 4">KCTC 52873</strain>
    </source>
</reference>
<keyword evidence="1" id="KW-0732">Signal</keyword>
<keyword evidence="4" id="KW-1185">Reference proteome</keyword>
<dbReference type="RefSeq" id="WP_185273391.1">
    <property type="nucleotide sequence ID" value="NZ_CP055156.1"/>
</dbReference>
<accession>A0A7G7G629</accession>
<sequence>MKKALMPFACFLLLFSLGRVEAAPLKELATSTTTFQNTQTRPVDSFSGVASAVPFNVVVTIGPKESLRLEGDSELLDKIETPVKDGVLHIKMKKGSEQWFGSSKKVNIYITAPSLNKLAVSGAGNMEVKGTVKGERVTTEVSGSGHLAATVAAASLSSSISGSGGMELEGKSDDVHLDISGSGRFEGKDLNTQTAKISVSGSGKASIQAEETLDATLSGSGKVTYSGNAKVNVVKSGSGSVTKI</sequence>
<dbReference type="Gene3D" id="2.160.20.120">
    <property type="match status" value="1"/>
</dbReference>
<dbReference type="PANTHER" id="PTHR39200:SF1">
    <property type="entry name" value="AUTO-TRANSPORTER ADHESIN HEAD GIN DOMAIN-CONTAINING PROTEIN-RELATED"/>
    <property type="match status" value="1"/>
</dbReference>
<name>A0A7G7G629_9BACT</name>
<feature type="signal peptide" evidence="1">
    <location>
        <begin position="1"/>
        <end position="22"/>
    </location>
</feature>
<evidence type="ECO:0000256" key="1">
    <source>
        <dbReference type="SAM" id="SignalP"/>
    </source>
</evidence>
<gene>
    <name evidence="3" type="ORF">HUW51_07685</name>
</gene>
<feature type="chain" id="PRO_5028947600" evidence="1">
    <location>
        <begin position="23"/>
        <end position="244"/>
    </location>
</feature>
<evidence type="ECO:0000313" key="4">
    <source>
        <dbReference type="Proteomes" id="UP000515237"/>
    </source>
</evidence>
<feature type="domain" description="Putative auto-transporter adhesin head GIN" evidence="2">
    <location>
        <begin position="46"/>
        <end position="229"/>
    </location>
</feature>
<dbReference type="Proteomes" id="UP000515237">
    <property type="component" value="Chromosome"/>
</dbReference>
<evidence type="ECO:0000259" key="2">
    <source>
        <dbReference type="Pfam" id="PF10988"/>
    </source>
</evidence>
<dbReference type="EMBL" id="CP055156">
    <property type="protein sequence ID" value="QNF32613.1"/>
    <property type="molecule type" value="Genomic_DNA"/>
</dbReference>
<evidence type="ECO:0000313" key="3">
    <source>
        <dbReference type="EMBL" id="QNF32613.1"/>
    </source>
</evidence>
<dbReference type="AlphaFoldDB" id="A0A7G7G629"/>